<feature type="domain" description="POLQ-like helical" evidence="1">
    <location>
        <begin position="107"/>
        <end position="169"/>
    </location>
</feature>
<dbReference type="WBParaSite" id="HPLM_0000247301-mRNA-1">
    <property type="protein sequence ID" value="HPLM_0000247301-mRNA-1"/>
    <property type="gene ID" value="HPLM_0000247301"/>
</dbReference>
<evidence type="ECO:0000259" key="1">
    <source>
        <dbReference type="Pfam" id="PF21099"/>
    </source>
</evidence>
<dbReference type="GO" id="GO:0006261">
    <property type="term" value="P:DNA-templated DNA replication"/>
    <property type="evidence" value="ECO:0007669"/>
    <property type="project" value="InterPro"/>
</dbReference>
<evidence type="ECO:0000313" key="3">
    <source>
        <dbReference type="Proteomes" id="UP000268014"/>
    </source>
</evidence>
<proteinExistence type="predicted"/>
<reference evidence="2 3" key="2">
    <citation type="submission" date="2018-11" db="EMBL/GenBank/DDBJ databases">
        <authorList>
            <consortium name="Pathogen Informatics"/>
        </authorList>
    </citation>
    <scope>NUCLEOTIDE SEQUENCE [LARGE SCALE GENOMIC DNA]</scope>
    <source>
        <strain evidence="2 3">MHpl1</strain>
    </source>
</reference>
<dbReference type="PANTHER" id="PTHR10133">
    <property type="entry name" value="DNA POLYMERASE I"/>
    <property type="match status" value="1"/>
</dbReference>
<keyword evidence="3" id="KW-1185">Reference proteome</keyword>
<accession>A0A0N4VYV2</accession>
<dbReference type="STRING" id="6290.A0A0N4VYV2"/>
<dbReference type="AlphaFoldDB" id="A0A0N4VYV2"/>
<dbReference type="InterPro" id="IPR002298">
    <property type="entry name" value="DNA_polymerase_A"/>
</dbReference>
<organism evidence="4">
    <name type="scientific">Haemonchus placei</name>
    <name type="common">Barber's pole worm</name>
    <dbReference type="NCBI Taxonomy" id="6290"/>
    <lineage>
        <taxon>Eukaryota</taxon>
        <taxon>Metazoa</taxon>
        <taxon>Ecdysozoa</taxon>
        <taxon>Nematoda</taxon>
        <taxon>Chromadorea</taxon>
        <taxon>Rhabditida</taxon>
        <taxon>Rhabditina</taxon>
        <taxon>Rhabditomorpha</taxon>
        <taxon>Strongyloidea</taxon>
        <taxon>Trichostrongylidae</taxon>
        <taxon>Haemonchus</taxon>
    </lineage>
</organism>
<sequence length="173" mass="19128">MHMEVSVVSGESILAVKQSELQEVLRLINSGPQSTCICDGLARKVEELEDVSRLTLSTPLRNVEDATCTLSTNRFIDVQEMTEGDRSYLMLSPTQLGRAALVSSLPPDAALFVFSDLQQATKAIALDSELHMLYLVTPTNCSVWQGCDWNHLHSIFSKLTAGEKRVAKLDEFI</sequence>
<dbReference type="GO" id="GO:0003887">
    <property type="term" value="F:DNA-directed DNA polymerase activity"/>
    <property type="evidence" value="ECO:0007669"/>
    <property type="project" value="InterPro"/>
</dbReference>
<dbReference type="Proteomes" id="UP000268014">
    <property type="component" value="Unassembled WGS sequence"/>
</dbReference>
<dbReference type="InterPro" id="IPR048960">
    <property type="entry name" value="POLQ-like_helical"/>
</dbReference>
<name>A0A0N4VYV2_HAEPC</name>
<reference evidence="4" key="1">
    <citation type="submission" date="2017-02" db="UniProtKB">
        <authorList>
            <consortium name="WormBaseParasite"/>
        </authorList>
    </citation>
    <scope>IDENTIFICATION</scope>
</reference>
<dbReference type="GO" id="GO:0097681">
    <property type="term" value="P:double-strand break repair via alternative nonhomologous end joining"/>
    <property type="evidence" value="ECO:0007669"/>
    <property type="project" value="TreeGrafter"/>
</dbReference>
<dbReference type="OrthoDB" id="2320933at2759"/>
<dbReference type="Pfam" id="PF21099">
    <property type="entry name" value="POLQ_helical"/>
    <property type="match status" value="1"/>
</dbReference>
<protein>
    <submittedName>
        <fullName evidence="4">GCV_T domain-containing protein</fullName>
    </submittedName>
</protein>
<gene>
    <name evidence="2" type="ORF">HPLM_LOCUS2470</name>
</gene>
<evidence type="ECO:0000313" key="2">
    <source>
        <dbReference type="EMBL" id="VDO14934.1"/>
    </source>
</evidence>
<evidence type="ECO:0000313" key="4">
    <source>
        <dbReference type="WBParaSite" id="HPLM_0000247301-mRNA-1"/>
    </source>
</evidence>
<dbReference type="PANTHER" id="PTHR10133:SF62">
    <property type="entry name" value="DNA POLYMERASE THETA"/>
    <property type="match status" value="1"/>
</dbReference>
<dbReference type="EMBL" id="UZAF01005172">
    <property type="protein sequence ID" value="VDO14934.1"/>
    <property type="molecule type" value="Genomic_DNA"/>
</dbReference>